<keyword evidence="5" id="KW-1185">Reference proteome</keyword>
<dbReference type="GO" id="GO:0016747">
    <property type="term" value="F:acyltransferase activity, transferring groups other than amino-acyl groups"/>
    <property type="evidence" value="ECO:0007669"/>
    <property type="project" value="InterPro"/>
</dbReference>
<sequence>MITLEKLTSNTMDIFKKLYDRNFLNENYDKDFFSLYNNQNFVIKFLFRKFLKLIRYNDEVIGYIWYDTPLESTIRIWSLYIENDYMGFIDENTLKAFNTSILSYEAIDNPRNTKILTKLGFKRIRPTILMELNLNKYNRYKDINEIKLKLQLENSYVNKIYNSIFNTNYISSKYNNKKFIIGKDEALRCKIQNNIFSTWNREPLKIEDIYSDISQEYYLKDLSLFGMINDKFVGYGQVIYNRNMYTVVNFGIINEFRGFGIGKLLLHDLIVSSKSKGFNKLYIRVDEDNISAQKLYKWAGFVDKCTISRWDRGYKNY</sequence>
<dbReference type="Gene3D" id="3.40.630.30">
    <property type="match status" value="1"/>
</dbReference>
<dbReference type="Proteomes" id="UP000280586">
    <property type="component" value="Chromosome"/>
</dbReference>
<dbReference type="CDD" id="cd04301">
    <property type="entry name" value="NAT_SF"/>
    <property type="match status" value="1"/>
</dbReference>
<dbReference type="PROSITE" id="PS51186">
    <property type="entry name" value="GNAT"/>
    <property type="match status" value="1"/>
</dbReference>
<reference evidence="3" key="2">
    <citation type="submission" date="2022-06" db="EMBL/GenBank/DDBJ databases">
        <authorList>
            <person name="Holder M.E."/>
            <person name="Ajami N.J."/>
            <person name="Petrosino J.F."/>
        </authorList>
    </citation>
    <scope>NUCLEOTIDE SEQUENCE</scope>
    <source>
        <strain evidence="3">RMA 8861</strain>
    </source>
</reference>
<feature type="domain" description="N-acetyltransferase" evidence="1">
    <location>
        <begin position="185"/>
        <end position="317"/>
    </location>
</feature>
<dbReference type="Proteomes" id="UP001055437">
    <property type="component" value="Chromosome"/>
</dbReference>
<gene>
    <name evidence="2" type="ORF">CP523_00085</name>
    <name evidence="3" type="ORF">NH397_08370</name>
</gene>
<keyword evidence="3" id="KW-0012">Acyltransferase</keyword>
<dbReference type="Pfam" id="PF00583">
    <property type="entry name" value="Acetyltransf_1"/>
    <property type="match status" value="1"/>
</dbReference>
<accession>A0A9N7JIJ7</accession>
<evidence type="ECO:0000313" key="2">
    <source>
        <dbReference type="EMBL" id="AYE32959.1"/>
    </source>
</evidence>
<dbReference type="RefSeq" id="WP_066678942.1">
    <property type="nucleotide sequence ID" value="NZ_CABMIZ010000057.1"/>
</dbReference>
<dbReference type="EMBL" id="CP099799">
    <property type="protein sequence ID" value="USR99521.1"/>
    <property type="molecule type" value="Genomic_DNA"/>
</dbReference>
<evidence type="ECO:0000313" key="5">
    <source>
        <dbReference type="Proteomes" id="UP001055437"/>
    </source>
</evidence>
<dbReference type="EMBL" id="CP023671">
    <property type="protein sequence ID" value="AYE32959.1"/>
    <property type="molecule type" value="Genomic_DNA"/>
</dbReference>
<evidence type="ECO:0000313" key="4">
    <source>
        <dbReference type="Proteomes" id="UP000280586"/>
    </source>
</evidence>
<evidence type="ECO:0000259" key="1">
    <source>
        <dbReference type="PROSITE" id="PS51186"/>
    </source>
</evidence>
<dbReference type="SUPFAM" id="SSF55729">
    <property type="entry name" value="Acyl-CoA N-acyltransferases (Nat)"/>
    <property type="match status" value="2"/>
</dbReference>
<dbReference type="GeneID" id="303559071"/>
<dbReference type="InterPro" id="IPR000182">
    <property type="entry name" value="GNAT_dom"/>
</dbReference>
<dbReference type="OrthoDB" id="1910906at2"/>
<dbReference type="KEGG" id="csep:CP523_00085"/>
<evidence type="ECO:0000313" key="3">
    <source>
        <dbReference type="EMBL" id="USR99521.1"/>
    </source>
</evidence>
<dbReference type="AlphaFoldDB" id="A0A9N7JIJ7"/>
<dbReference type="EC" id="2.3.1.-" evidence="3"/>
<dbReference type="InterPro" id="IPR016181">
    <property type="entry name" value="Acyl_CoA_acyltransferase"/>
</dbReference>
<proteinExistence type="predicted"/>
<organism evidence="2 4">
    <name type="scientific">Clostridium septicum</name>
    <dbReference type="NCBI Taxonomy" id="1504"/>
    <lineage>
        <taxon>Bacteria</taxon>
        <taxon>Bacillati</taxon>
        <taxon>Bacillota</taxon>
        <taxon>Clostridia</taxon>
        <taxon>Eubacteriales</taxon>
        <taxon>Clostridiaceae</taxon>
        <taxon>Clostridium</taxon>
    </lineage>
</organism>
<name>A0A9N7JIJ7_CLOSE</name>
<keyword evidence="3" id="KW-0808">Transferase</keyword>
<protein>
    <submittedName>
        <fullName evidence="2">GNAT family N-acetyltransferase</fullName>
        <ecNumber evidence="3">2.3.1.-</ecNumber>
    </submittedName>
</protein>
<reference evidence="2 4" key="1">
    <citation type="submission" date="2017-09" db="EMBL/GenBank/DDBJ databases">
        <authorList>
            <person name="Thomas P."/>
            <person name="Seyboldt C."/>
        </authorList>
    </citation>
    <scope>NUCLEOTIDE SEQUENCE [LARGE SCALE GENOMIC DNA]</scope>
    <source>
        <strain evidence="2 4">DSM 7534</strain>
    </source>
</reference>